<dbReference type="HAMAP" id="MF_00385">
    <property type="entry name" value="Ribosomal_bS16"/>
    <property type="match status" value="1"/>
</dbReference>
<dbReference type="Pfam" id="PF00886">
    <property type="entry name" value="Ribosomal_S16"/>
    <property type="match status" value="1"/>
</dbReference>
<reference evidence="5 6" key="1">
    <citation type="journal article" date="2016" name="Nat. Commun.">
        <title>Thousands of microbial genomes shed light on interconnected biogeochemical processes in an aquifer system.</title>
        <authorList>
            <person name="Anantharaman K."/>
            <person name="Brown C.T."/>
            <person name="Hug L.A."/>
            <person name="Sharon I."/>
            <person name="Castelle C.J."/>
            <person name="Probst A.J."/>
            <person name="Thomas B.C."/>
            <person name="Singh A."/>
            <person name="Wilkins M.J."/>
            <person name="Karaoz U."/>
            <person name="Brodie E.L."/>
            <person name="Williams K.H."/>
            <person name="Hubbard S.S."/>
            <person name="Banfield J.F."/>
        </authorList>
    </citation>
    <scope>NUCLEOTIDE SEQUENCE [LARGE SCALE GENOMIC DNA]</scope>
</reference>
<organism evidence="5 6">
    <name type="scientific">Candidatus Sungbacteria bacterium RIFCSPLOWO2_01_FULL_60_25</name>
    <dbReference type="NCBI Taxonomy" id="1802281"/>
    <lineage>
        <taxon>Bacteria</taxon>
        <taxon>Candidatus Sungiibacteriota</taxon>
    </lineage>
</organism>
<evidence type="ECO:0000256" key="3">
    <source>
        <dbReference type="HAMAP-Rule" id="MF_00385"/>
    </source>
</evidence>
<feature type="region of interest" description="Disordered" evidence="4">
    <location>
        <begin position="82"/>
        <end position="108"/>
    </location>
</feature>
<proteinExistence type="inferred from homology"/>
<dbReference type="PANTHER" id="PTHR12919">
    <property type="entry name" value="30S RIBOSOMAL PROTEIN S16"/>
    <property type="match status" value="1"/>
</dbReference>
<gene>
    <name evidence="3" type="primary">rpsP</name>
    <name evidence="5" type="ORF">A3A44_00060</name>
</gene>
<evidence type="ECO:0000256" key="2">
    <source>
        <dbReference type="ARBA" id="ARBA00023274"/>
    </source>
</evidence>
<dbReference type="EMBL" id="MHQT01000033">
    <property type="protein sequence ID" value="OHA08941.1"/>
    <property type="molecule type" value="Genomic_DNA"/>
</dbReference>
<dbReference type="NCBIfam" id="TIGR00002">
    <property type="entry name" value="S16"/>
    <property type="match status" value="1"/>
</dbReference>
<dbReference type="AlphaFoldDB" id="A0A1G2LDN2"/>
<dbReference type="GO" id="GO:0005737">
    <property type="term" value="C:cytoplasm"/>
    <property type="evidence" value="ECO:0007669"/>
    <property type="project" value="UniProtKB-ARBA"/>
</dbReference>
<comment type="similarity">
    <text evidence="3">Belongs to the bacterial ribosomal protein bS16 family.</text>
</comment>
<evidence type="ECO:0000313" key="5">
    <source>
        <dbReference type="EMBL" id="OHA08941.1"/>
    </source>
</evidence>
<protein>
    <recommendedName>
        <fullName evidence="3">Small ribosomal subunit protein bS16</fullName>
    </recommendedName>
</protein>
<dbReference type="GO" id="GO:0015935">
    <property type="term" value="C:small ribosomal subunit"/>
    <property type="evidence" value="ECO:0007669"/>
    <property type="project" value="TreeGrafter"/>
</dbReference>
<dbReference type="InterPro" id="IPR023803">
    <property type="entry name" value="Ribosomal_bS16_dom_sf"/>
</dbReference>
<accession>A0A1G2LDN2</accession>
<name>A0A1G2LDN2_9BACT</name>
<sequence>MLKIRFQRVGRKNDPAFRIVVTERRSKPKSGGVELLGSFHPKTKETRLEVERIRYWLSQGAEASPRVHNLLVTKDVIQGPKIPVGRKTAPVAGTSAASALPEGASPAA</sequence>
<evidence type="ECO:0000313" key="6">
    <source>
        <dbReference type="Proteomes" id="UP000178977"/>
    </source>
</evidence>
<dbReference type="PANTHER" id="PTHR12919:SF20">
    <property type="entry name" value="SMALL RIBOSOMAL SUBUNIT PROTEIN BS16M"/>
    <property type="match status" value="1"/>
</dbReference>
<evidence type="ECO:0000256" key="4">
    <source>
        <dbReference type="SAM" id="MobiDB-lite"/>
    </source>
</evidence>
<dbReference type="InterPro" id="IPR000307">
    <property type="entry name" value="Ribosomal_bS16"/>
</dbReference>
<keyword evidence="1 3" id="KW-0689">Ribosomal protein</keyword>
<dbReference type="Gene3D" id="3.30.1320.10">
    <property type="match status" value="1"/>
</dbReference>
<keyword evidence="2 3" id="KW-0687">Ribonucleoprotein</keyword>
<dbReference type="STRING" id="1802281.A3A44_00060"/>
<dbReference type="SUPFAM" id="SSF54565">
    <property type="entry name" value="Ribosomal protein S16"/>
    <property type="match status" value="1"/>
</dbReference>
<comment type="caution">
    <text evidence="5">The sequence shown here is derived from an EMBL/GenBank/DDBJ whole genome shotgun (WGS) entry which is preliminary data.</text>
</comment>
<dbReference type="GO" id="GO:0006412">
    <property type="term" value="P:translation"/>
    <property type="evidence" value="ECO:0007669"/>
    <property type="project" value="UniProtKB-UniRule"/>
</dbReference>
<dbReference type="Proteomes" id="UP000178977">
    <property type="component" value="Unassembled WGS sequence"/>
</dbReference>
<dbReference type="GO" id="GO:0003735">
    <property type="term" value="F:structural constituent of ribosome"/>
    <property type="evidence" value="ECO:0007669"/>
    <property type="project" value="InterPro"/>
</dbReference>
<evidence type="ECO:0000256" key="1">
    <source>
        <dbReference type="ARBA" id="ARBA00022980"/>
    </source>
</evidence>